<name>A0A553RJ01_9TELE</name>
<gene>
    <name evidence="2" type="ORF">DNTS_007276</name>
</gene>
<evidence type="ECO:0000256" key="1">
    <source>
        <dbReference type="SAM" id="SignalP"/>
    </source>
</evidence>
<dbReference type="EMBL" id="SRMA01024004">
    <property type="protein sequence ID" value="TRZ02157.1"/>
    <property type="molecule type" value="Genomic_DNA"/>
</dbReference>
<sequence>MRLRSSLVTWLFTLLVMPVSSQSGDDGDGGSGEVPGAMETANSSKSILDVIGDEPGRNRPLLQALPETEAPDCQVNFHTTQVLERRLRAFREEVAYLKALQHGNQAVMENLLQFVGAEMGDQSYEDTIQENIVGIQEDHESCEGVVTKAAEEMENLEGDAQETLDGIQKIKAESLAFVELVNAATVIASRLENFSRVLHVKMMEQLRKNSSETW</sequence>
<dbReference type="Proteomes" id="UP000316079">
    <property type="component" value="Unassembled WGS sequence"/>
</dbReference>
<proteinExistence type="predicted"/>
<feature type="signal peptide" evidence="1">
    <location>
        <begin position="1"/>
        <end position="21"/>
    </location>
</feature>
<dbReference type="AlphaFoldDB" id="A0A553RJ01"/>
<reference evidence="2 3" key="1">
    <citation type="journal article" date="2019" name="Sci. Data">
        <title>Hybrid genome assembly and annotation of Danionella translucida.</title>
        <authorList>
            <person name="Kadobianskyi M."/>
            <person name="Schulze L."/>
            <person name="Schuelke M."/>
            <person name="Judkewitz B."/>
        </authorList>
    </citation>
    <scope>NUCLEOTIDE SEQUENCE [LARGE SCALE GENOMIC DNA]</scope>
    <source>
        <strain evidence="2 3">Bolton</strain>
    </source>
</reference>
<comment type="caution">
    <text evidence="2">The sequence shown here is derived from an EMBL/GenBank/DDBJ whole genome shotgun (WGS) entry which is preliminary data.</text>
</comment>
<protein>
    <submittedName>
        <fullName evidence="2">Uncharacterized protein</fullName>
    </submittedName>
</protein>
<accession>A0A553RJ01</accession>
<keyword evidence="1" id="KW-0732">Signal</keyword>
<feature type="chain" id="PRO_5022103919" evidence="1">
    <location>
        <begin position="22"/>
        <end position="214"/>
    </location>
</feature>
<dbReference type="OrthoDB" id="9946098at2759"/>
<evidence type="ECO:0000313" key="2">
    <source>
        <dbReference type="EMBL" id="TRZ02157.1"/>
    </source>
</evidence>
<evidence type="ECO:0000313" key="3">
    <source>
        <dbReference type="Proteomes" id="UP000316079"/>
    </source>
</evidence>
<organism evidence="2 3">
    <name type="scientific">Danionella cerebrum</name>
    <dbReference type="NCBI Taxonomy" id="2873325"/>
    <lineage>
        <taxon>Eukaryota</taxon>
        <taxon>Metazoa</taxon>
        <taxon>Chordata</taxon>
        <taxon>Craniata</taxon>
        <taxon>Vertebrata</taxon>
        <taxon>Euteleostomi</taxon>
        <taxon>Actinopterygii</taxon>
        <taxon>Neopterygii</taxon>
        <taxon>Teleostei</taxon>
        <taxon>Ostariophysi</taxon>
        <taxon>Cypriniformes</taxon>
        <taxon>Danionidae</taxon>
        <taxon>Danioninae</taxon>
        <taxon>Danionella</taxon>
    </lineage>
</organism>
<keyword evidence="3" id="KW-1185">Reference proteome</keyword>